<feature type="transmembrane region" description="Helical" evidence="8">
    <location>
        <begin position="56"/>
        <end position="81"/>
    </location>
</feature>
<feature type="transmembrane region" description="Helical" evidence="8">
    <location>
        <begin position="133"/>
        <end position="154"/>
    </location>
</feature>
<feature type="transmembrane region" description="Helical" evidence="8">
    <location>
        <begin position="211"/>
        <end position="233"/>
    </location>
</feature>
<evidence type="ECO:0000313" key="9">
    <source>
        <dbReference type="EnsemblMetazoa" id="CLYHEMP022014.1"/>
    </source>
</evidence>
<evidence type="ECO:0000256" key="4">
    <source>
        <dbReference type="ARBA" id="ARBA00022989"/>
    </source>
</evidence>
<dbReference type="Gene3D" id="1.20.1080.10">
    <property type="entry name" value="Glycerol uptake facilitator protein"/>
    <property type="match status" value="1"/>
</dbReference>
<evidence type="ECO:0000256" key="3">
    <source>
        <dbReference type="ARBA" id="ARBA00022692"/>
    </source>
</evidence>
<dbReference type="RefSeq" id="XP_066932472.1">
    <property type="nucleotide sequence ID" value="XM_067076371.1"/>
</dbReference>
<feature type="transmembrane region" description="Helical" evidence="8">
    <location>
        <begin position="93"/>
        <end position="113"/>
    </location>
</feature>
<reference evidence="9" key="1">
    <citation type="submission" date="2021-01" db="UniProtKB">
        <authorList>
            <consortium name="EnsemblMetazoa"/>
        </authorList>
    </citation>
    <scope>IDENTIFICATION</scope>
</reference>
<keyword evidence="10" id="KW-1185">Reference proteome</keyword>
<name>A0A7M6DQA1_9CNID</name>
<protein>
    <recommendedName>
        <fullName evidence="11">Aquaporin</fullName>
    </recommendedName>
</protein>
<keyword evidence="6" id="KW-0813">Transport</keyword>
<evidence type="ECO:0000256" key="5">
    <source>
        <dbReference type="ARBA" id="ARBA00023136"/>
    </source>
</evidence>
<comment type="subcellular location">
    <subcellularLocation>
        <location evidence="1">Membrane</location>
        <topology evidence="1">Multi-pass membrane protein</topology>
    </subcellularLocation>
</comment>
<accession>A0A7M6DQA1</accession>
<dbReference type="PANTHER" id="PTHR19139:SF199">
    <property type="entry name" value="MIP17260P"/>
    <property type="match status" value="1"/>
</dbReference>
<proteinExistence type="inferred from homology"/>
<keyword evidence="5 8" id="KW-0472">Membrane</keyword>
<dbReference type="Proteomes" id="UP000594262">
    <property type="component" value="Unplaced"/>
</dbReference>
<evidence type="ECO:0000256" key="1">
    <source>
        <dbReference type="ARBA" id="ARBA00004141"/>
    </source>
</evidence>
<evidence type="ECO:0000256" key="8">
    <source>
        <dbReference type="SAM" id="Phobius"/>
    </source>
</evidence>
<dbReference type="PANTHER" id="PTHR19139">
    <property type="entry name" value="AQUAPORIN TRANSPORTER"/>
    <property type="match status" value="1"/>
</dbReference>
<sequence>MRRVLKQLRSILLWRCVIAELLASSLYCFFATQMLFRLSRTLDKNIIVVQTQSTALSLGFLVMVLSHGFGVSHNAFIFPSITFGKCLMKKTGFLSSLLYFLFQMIGGVIGVALDHVINSRQLNAGEIFPRLNVTIGIGCVIEGILSLLFVLAVLSTHEKESGRYQITPSLVFGFGVAASFVMGHHQTGAILNPSIVFGVGIVHNHWPQFVWIYWVGPLIGGMLGGFLYVFLLYPPTEKEEKNSRMESEKESLYSISSTKDKSRKLDHYERNAALSYIIESNSQSYKNPVFEDDTKKT</sequence>
<comment type="similarity">
    <text evidence="2 6">Belongs to the MIP/aquaporin (TC 1.A.8) family.</text>
</comment>
<dbReference type="InterPro" id="IPR023271">
    <property type="entry name" value="Aquaporin-like"/>
</dbReference>
<dbReference type="GO" id="GO:0005886">
    <property type="term" value="C:plasma membrane"/>
    <property type="evidence" value="ECO:0007669"/>
    <property type="project" value="TreeGrafter"/>
</dbReference>
<evidence type="ECO:0000313" key="10">
    <source>
        <dbReference type="Proteomes" id="UP000594262"/>
    </source>
</evidence>
<evidence type="ECO:0008006" key="11">
    <source>
        <dbReference type="Google" id="ProtNLM"/>
    </source>
</evidence>
<feature type="transmembrane region" description="Helical" evidence="8">
    <location>
        <begin position="12"/>
        <end position="36"/>
    </location>
</feature>
<evidence type="ECO:0000256" key="6">
    <source>
        <dbReference type="RuleBase" id="RU000477"/>
    </source>
</evidence>
<organism evidence="9 10">
    <name type="scientific">Clytia hemisphaerica</name>
    <dbReference type="NCBI Taxonomy" id="252671"/>
    <lineage>
        <taxon>Eukaryota</taxon>
        <taxon>Metazoa</taxon>
        <taxon>Cnidaria</taxon>
        <taxon>Hydrozoa</taxon>
        <taxon>Hydroidolina</taxon>
        <taxon>Leptothecata</taxon>
        <taxon>Obeliida</taxon>
        <taxon>Clytiidae</taxon>
        <taxon>Clytia</taxon>
    </lineage>
</organism>
<keyword evidence="4 8" id="KW-1133">Transmembrane helix</keyword>
<evidence type="ECO:0000256" key="2">
    <source>
        <dbReference type="ARBA" id="ARBA00006175"/>
    </source>
</evidence>
<dbReference type="AlphaFoldDB" id="A0A7M6DQA1"/>
<dbReference type="GeneID" id="136820133"/>
<dbReference type="Pfam" id="PF00230">
    <property type="entry name" value="MIP"/>
    <property type="match status" value="1"/>
</dbReference>
<dbReference type="SUPFAM" id="SSF81338">
    <property type="entry name" value="Aquaporin-like"/>
    <property type="match status" value="1"/>
</dbReference>
<feature type="transmembrane region" description="Helical" evidence="8">
    <location>
        <begin position="166"/>
        <end position="184"/>
    </location>
</feature>
<evidence type="ECO:0000256" key="7">
    <source>
        <dbReference type="SAM" id="MobiDB-lite"/>
    </source>
</evidence>
<dbReference type="PRINTS" id="PR00783">
    <property type="entry name" value="MINTRINSICP"/>
</dbReference>
<dbReference type="EnsemblMetazoa" id="CLYHEMT022014.1">
    <property type="protein sequence ID" value="CLYHEMP022014.1"/>
    <property type="gene ID" value="CLYHEMG022014"/>
</dbReference>
<dbReference type="GO" id="GO:0015250">
    <property type="term" value="F:water channel activity"/>
    <property type="evidence" value="ECO:0007669"/>
    <property type="project" value="TreeGrafter"/>
</dbReference>
<feature type="region of interest" description="Disordered" evidence="7">
    <location>
        <begin position="241"/>
        <end position="262"/>
    </location>
</feature>
<dbReference type="InterPro" id="IPR000425">
    <property type="entry name" value="MIP"/>
</dbReference>
<keyword evidence="3 6" id="KW-0812">Transmembrane</keyword>
<dbReference type="InterPro" id="IPR034294">
    <property type="entry name" value="Aquaporin_transptr"/>
</dbReference>
<feature type="compositionally biased region" description="Basic and acidic residues" evidence="7">
    <location>
        <begin position="241"/>
        <end position="251"/>
    </location>
</feature>
<dbReference type="OrthoDB" id="1580043at2759"/>